<dbReference type="PROSITE" id="PS50005">
    <property type="entry name" value="TPR"/>
    <property type="match status" value="2"/>
</dbReference>
<sequence>MTRLCSIAHRRVKEWTGGGHIAPSDDQKVNPPARKLLGKPGALEADEERSSFDATARSEAAGQPGATPESGRAGVADGNEMTPPAPPAPEAGDPLGKQLVKRALFPKRAQPVQLGRFTVLKLLGQGGMGVVYACYDDQLDRKVAVKVLHREVVREQETARKRLLREAQAMARLSHPNIVAVHEVGQEGGMVYVAMEFVRGLSLDAWVHEPRSWKEVLSVYLQAGRGLAAAHKAGLVHRDFKPQNAMISDEGQVKVLDFGLARLSDDDLREEDLADARGGSEDATPLLMRPLTRMGVILGTPAYMSPEQHLGERATAESDQFSFCVSLYQSLYGRLPFSTESFAAMRDDVVHGRVAPAPSGSPVPSRVFKALRRGMMAAPRDRFAAMTELLAALERDPGVVYRRVAALAATAVVAGVAGMAATAGDAATPQCPDAGPELAGVWDDGRAAEVRASVQKKAPGRAAELVAAIEPKLARYAATWVQLRNDACHAHAEGRQTSHLFDLRTSCLDQRRAALAATVDAFALADATNLDDMVETVAGLPPLDTCANAEALMATLPPPGEALMRARVQQHRETLAKAEVHEHTAQPRLGLQLVESVLADAEAMTYEPLLAEANLRKGSLQIRDGAPTAALQSFDEALWTAIGVGHEVVAAVTSSRRGFLLAYQLKRPEQGRAELRLMSALNRKIEKDVDNYSEFLNNVGAIHAITGDWPEAREKWEEAVRLREQHGRHETPLGIGTLFNLGTHLVNTGRYEEAVPIFHQVIERSERVSGANNPDGAMYEVMVAHALTSLGRPREALARMQALQTRVDRSESKVARMTALVGLARAELALNDSGSALRHFVAAQATSPASFSSGGRSWLMYAAAAAGDVPAMEKARDEALAAINENTDVRGTTYQDISLRHGRALAALARHHEALEPLERARSALVGSENPMHVWQRGRLSLELGRLRGRLGEHEAAETELRAAVAAFEAVLPPHNLELADAMLALGELALERRRLDEATQWLTRAESIYVTTAEPDYAPLMQARAALARAG</sequence>
<comment type="caution">
    <text evidence="9">The sequence shown here is derived from an EMBL/GenBank/DDBJ whole genome shotgun (WGS) entry which is preliminary data.</text>
</comment>
<evidence type="ECO:0000256" key="2">
    <source>
        <dbReference type="ARBA" id="ARBA00022741"/>
    </source>
</evidence>
<evidence type="ECO:0000313" key="10">
    <source>
        <dbReference type="Proteomes" id="UP001217838"/>
    </source>
</evidence>
<dbReference type="PANTHER" id="PTHR43289:SF6">
    <property type="entry name" value="SERINE_THREONINE-PROTEIN KINASE NEKL-3"/>
    <property type="match status" value="1"/>
</dbReference>
<dbReference type="SUPFAM" id="SSF48452">
    <property type="entry name" value="TPR-like"/>
    <property type="match status" value="2"/>
</dbReference>
<reference evidence="9 10" key="1">
    <citation type="submission" date="2022-11" db="EMBL/GenBank/DDBJ databases">
        <title>Minimal conservation of predation-associated metabolite biosynthetic gene clusters underscores biosynthetic potential of Myxococcota including descriptions for ten novel species: Archangium lansinium sp. nov., Myxococcus landrumus sp. nov., Nannocystis bai.</title>
        <authorList>
            <person name="Ahearne A."/>
            <person name="Stevens C."/>
            <person name="Dowd S."/>
        </authorList>
    </citation>
    <scope>NUCLEOTIDE SEQUENCE [LARGE SCALE GENOMIC DNA]</scope>
    <source>
        <strain evidence="9 10">NCELM</strain>
    </source>
</reference>
<dbReference type="SMART" id="SM00028">
    <property type="entry name" value="TPR"/>
    <property type="match status" value="5"/>
</dbReference>
<evidence type="ECO:0000256" key="6">
    <source>
        <dbReference type="PROSITE-ProRule" id="PRU10141"/>
    </source>
</evidence>
<dbReference type="GO" id="GO:0016301">
    <property type="term" value="F:kinase activity"/>
    <property type="evidence" value="ECO:0007669"/>
    <property type="project" value="UniProtKB-KW"/>
</dbReference>
<dbReference type="Gene3D" id="1.10.510.10">
    <property type="entry name" value="Transferase(Phosphotransferase) domain 1"/>
    <property type="match status" value="1"/>
</dbReference>
<dbReference type="Pfam" id="PF13432">
    <property type="entry name" value="TPR_16"/>
    <property type="match status" value="1"/>
</dbReference>
<dbReference type="Proteomes" id="UP001217838">
    <property type="component" value="Unassembled WGS sequence"/>
</dbReference>
<feature type="binding site" evidence="6">
    <location>
        <position position="146"/>
    </location>
    <ligand>
        <name>ATP</name>
        <dbReference type="ChEBI" id="CHEBI:30616"/>
    </ligand>
</feature>
<feature type="repeat" description="TPR" evidence="5">
    <location>
        <begin position="693"/>
        <end position="726"/>
    </location>
</feature>
<feature type="region of interest" description="Disordered" evidence="7">
    <location>
        <begin position="13"/>
        <end position="95"/>
    </location>
</feature>
<dbReference type="RefSeq" id="WP_272007190.1">
    <property type="nucleotide sequence ID" value="NZ_JAQNDN010000022.1"/>
</dbReference>
<dbReference type="Pfam" id="PF13424">
    <property type="entry name" value="TPR_12"/>
    <property type="match status" value="1"/>
</dbReference>
<evidence type="ECO:0000256" key="4">
    <source>
        <dbReference type="ARBA" id="ARBA00022840"/>
    </source>
</evidence>
<dbReference type="InterPro" id="IPR019734">
    <property type="entry name" value="TPR_rpt"/>
</dbReference>
<organism evidence="9 10">
    <name type="scientific">Nannocystis radixulma</name>
    <dbReference type="NCBI Taxonomy" id="2995305"/>
    <lineage>
        <taxon>Bacteria</taxon>
        <taxon>Pseudomonadati</taxon>
        <taxon>Myxococcota</taxon>
        <taxon>Polyangia</taxon>
        <taxon>Nannocystales</taxon>
        <taxon>Nannocystaceae</taxon>
        <taxon>Nannocystis</taxon>
    </lineage>
</organism>
<evidence type="ECO:0000256" key="3">
    <source>
        <dbReference type="ARBA" id="ARBA00022777"/>
    </source>
</evidence>
<gene>
    <name evidence="9" type="ORF">POL58_38705</name>
</gene>
<dbReference type="SUPFAM" id="SSF56112">
    <property type="entry name" value="Protein kinase-like (PK-like)"/>
    <property type="match status" value="1"/>
</dbReference>
<accession>A0ABT5BHV5</accession>
<keyword evidence="5" id="KW-0802">TPR repeat</keyword>
<evidence type="ECO:0000256" key="7">
    <source>
        <dbReference type="SAM" id="MobiDB-lite"/>
    </source>
</evidence>
<keyword evidence="2 6" id="KW-0547">Nucleotide-binding</keyword>
<evidence type="ECO:0000259" key="8">
    <source>
        <dbReference type="PROSITE" id="PS50011"/>
    </source>
</evidence>
<dbReference type="Gene3D" id="3.30.200.20">
    <property type="entry name" value="Phosphorylase Kinase, domain 1"/>
    <property type="match status" value="1"/>
</dbReference>
<keyword evidence="1" id="KW-0808">Transferase</keyword>
<keyword evidence="10" id="KW-1185">Reference proteome</keyword>
<dbReference type="PROSITE" id="PS50011">
    <property type="entry name" value="PROTEIN_KINASE_DOM"/>
    <property type="match status" value="1"/>
</dbReference>
<dbReference type="InterPro" id="IPR017441">
    <property type="entry name" value="Protein_kinase_ATP_BS"/>
</dbReference>
<evidence type="ECO:0000313" key="9">
    <source>
        <dbReference type="EMBL" id="MDC0673741.1"/>
    </source>
</evidence>
<protein>
    <submittedName>
        <fullName evidence="9">Serine/threonine-protein kinase</fullName>
    </submittedName>
</protein>
<keyword evidence="3 9" id="KW-0418">Kinase</keyword>
<dbReference type="InterPro" id="IPR011990">
    <property type="entry name" value="TPR-like_helical_dom_sf"/>
</dbReference>
<proteinExistence type="predicted"/>
<keyword evidence="4 6" id="KW-0067">ATP-binding</keyword>
<evidence type="ECO:0000256" key="1">
    <source>
        <dbReference type="ARBA" id="ARBA00022679"/>
    </source>
</evidence>
<dbReference type="PROSITE" id="PS00107">
    <property type="entry name" value="PROTEIN_KINASE_ATP"/>
    <property type="match status" value="1"/>
</dbReference>
<feature type="domain" description="Protein kinase" evidence="8">
    <location>
        <begin position="117"/>
        <end position="399"/>
    </location>
</feature>
<dbReference type="InterPro" id="IPR011009">
    <property type="entry name" value="Kinase-like_dom_sf"/>
</dbReference>
<feature type="repeat" description="TPR" evidence="5">
    <location>
        <begin position="735"/>
        <end position="768"/>
    </location>
</feature>
<dbReference type="Gene3D" id="1.25.40.10">
    <property type="entry name" value="Tetratricopeptide repeat domain"/>
    <property type="match status" value="2"/>
</dbReference>
<dbReference type="Pfam" id="PF00069">
    <property type="entry name" value="Pkinase"/>
    <property type="match status" value="1"/>
</dbReference>
<dbReference type="CDD" id="cd14014">
    <property type="entry name" value="STKc_PknB_like"/>
    <property type="match status" value="1"/>
</dbReference>
<name>A0ABT5BHV5_9BACT</name>
<dbReference type="PANTHER" id="PTHR43289">
    <property type="entry name" value="MITOGEN-ACTIVATED PROTEIN KINASE KINASE KINASE 20-RELATED"/>
    <property type="match status" value="1"/>
</dbReference>
<evidence type="ECO:0000256" key="5">
    <source>
        <dbReference type="PROSITE-ProRule" id="PRU00339"/>
    </source>
</evidence>
<dbReference type="EMBL" id="JAQNDN010000022">
    <property type="protein sequence ID" value="MDC0673741.1"/>
    <property type="molecule type" value="Genomic_DNA"/>
</dbReference>
<dbReference type="InterPro" id="IPR000719">
    <property type="entry name" value="Prot_kinase_dom"/>
</dbReference>